<feature type="chain" id="PRO_5042613814" description="Chitinase" evidence="8">
    <location>
        <begin position="20"/>
        <end position="487"/>
    </location>
</feature>
<dbReference type="SUPFAM" id="SSF51445">
    <property type="entry name" value="(Trans)glycosidases"/>
    <property type="match status" value="1"/>
</dbReference>
<dbReference type="FunFam" id="3.10.50.10:FF:000003">
    <property type="entry name" value="Class V chitinase CHIT5b"/>
    <property type="match status" value="1"/>
</dbReference>
<dbReference type="Proteomes" id="UP000075880">
    <property type="component" value="Unassembled WGS sequence"/>
</dbReference>
<keyword evidence="3 8" id="KW-0732">Signal</keyword>
<dbReference type="InterPro" id="IPR017853">
    <property type="entry name" value="GH"/>
</dbReference>
<evidence type="ECO:0000256" key="6">
    <source>
        <dbReference type="ARBA" id="ARBA00023295"/>
    </source>
</evidence>
<dbReference type="SMART" id="SM00494">
    <property type="entry name" value="ChtBD2"/>
    <property type="match status" value="1"/>
</dbReference>
<evidence type="ECO:0000256" key="3">
    <source>
        <dbReference type="ARBA" id="ARBA00022729"/>
    </source>
</evidence>
<sequence>MKAAVVAGLLLISIASINAATDKVVCIFNNDAAYRVGAGKRTIEDINANLCTHVIYNSITLTNTGTLQLLDSYNDVTKGGFTQLQSLRQRYPGVKFMIGLGGPSTSSKTFSRVVSELALRQAAVGTIINFLTQKYQFDGLDFYWQYPVLKGGNPEDRSNFVSFIMELSANMRMHGLVLTLTVAPTNDFFMSSYDVPNLARYVDFLHITAFNLHGFWDAKTGHQSALYASGREGSDHEAQLNVDAIVSGWISAGAPPSKLILGLTANAVTFKLYNANDNGVGARTVGRGEPGPYTTTEGSMSYHELCLAKSQGGWTTILDRAQQGYYAHKGPLWVSYDDTPAVLLKASYIISRGLAGIALFNAESDDAGNQCGQGTYPLLRSVNEGLKRTVPDVSSGTTTTTTTTVKPTTTPTTTTTKKPTTTTTKPPQENPRICPKSGYVRDPNNCSVYYRCIPNGIFLTTWKFTCPTGLMFNEAISACDYPGRVKC</sequence>
<dbReference type="InterPro" id="IPR001223">
    <property type="entry name" value="Glyco_hydro18_cat"/>
</dbReference>
<evidence type="ECO:0000256" key="2">
    <source>
        <dbReference type="ARBA" id="ARBA00022669"/>
    </source>
</evidence>
<dbReference type="PANTHER" id="PTHR11177:SF317">
    <property type="entry name" value="CHITINASE 12-RELATED"/>
    <property type="match status" value="1"/>
</dbReference>
<dbReference type="InterPro" id="IPR011583">
    <property type="entry name" value="Chitinase_II/V-like_cat"/>
</dbReference>
<dbReference type="FunFam" id="3.20.20.80:FF:000272">
    <property type="entry name" value="CHiTinase"/>
    <property type="match status" value="1"/>
</dbReference>
<dbReference type="Gene3D" id="3.20.20.80">
    <property type="entry name" value="Glycosidases"/>
    <property type="match status" value="1"/>
</dbReference>
<evidence type="ECO:0000256" key="4">
    <source>
        <dbReference type="ARBA" id="ARBA00022801"/>
    </source>
</evidence>
<keyword evidence="2" id="KW-0147">Chitin-binding</keyword>
<evidence type="ECO:0000313" key="11">
    <source>
        <dbReference type="EnsemblMetazoa" id="ENSAATROPP012227"/>
    </source>
</evidence>
<dbReference type="InterPro" id="IPR029070">
    <property type="entry name" value="Chitinase_insertion_sf"/>
</dbReference>
<feature type="domain" description="Chitin-binding type-2" evidence="9">
    <location>
        <begin position="431"/>
        <end position="487"/>
    </location>
</feature>
<keyword evidence="12" id="KW-1185">Reference proteome</keyword>
<dbReference type="SUPFAM" id="SSF57625">
    <property type="entry name" value="Invertebrate chitin-binding proteins"/>
    <property type="match status" value="1"/>
</dbReference>
<dbReference type="AlphaFoldDB" id="A0AAG5DLM8"/>
<evidence type="ECO:0000256" key="8">
    <source>
        <dbReference type="SAM" id="SignalP"/>
    </source>
</evidence>
<reference evidence="11" key="1">
    <citation type="submission" date="2024-04" db="UniProtKB">
        <authorList>
            <consortium name="EnsemblMetazoa"/>
        </authorList>
    </citation>
    <scope>IDENTIFICATION</scope>
    <source>
        <strain evidence="11">EBRO</strain>
    </source>
</reference>
<dbReference type="SUPFAM" id="SSF54556">
    <property type="entry name" value="Chitinase insertion domain"/>
    <property type="match status" value="1"/>
</dbReference>
<feature type="domain" description="GH18" evidence="10">
    <location>
        <begin position="22"/>
        <end position="389"/>
    </location>
</feature>
<dbReference type="PROSITE" id="PS50940">
    <property type="entry name" value="CHIT_BIND_II"/>
    <property type="match status" value="1"/>
</dbReference>
<dbReference type="InterPro" id="IPR002557">
    <property type="entry name" value="Chitin-bd_dom"/>
</dbReference>
<evidence type="ECO:0000256" key="1">
    <source>
        <dbReference type="ARBA" id="ARBA00009121"/>
    </source>
</evidence>
<evidence type="ECO:0000259" key="9">
    <source>
        <dbReference type="PROSITE" id="PS50940"/>
    </source>
</evidence>
<comment type="similarity">
    <text evidence="1">Belongs to the glycosyl hydrolase 18 family. Chitinase class II subfamily.</text>
</comment>
<organism evidence="11 12">
    <name type="scientific">Anopheles atroparvus</name>
    <name type="common">European mosquito</name>
    <dbReference type="NCBI Taxonomy" id="41427"/>
    <lineage>
        <taxon>Eukaryota</taxon>
        <taxon>Metazoa</taxon>
        <taxon>Ecdysozoa</taxon>
        <taxon>Arthropoda</taxon>
        <taxon>Hexapoda</taxon>
        <taxon>Insecta</taxon>
        <taxon>Pterygota</taxon>
        <taxon>Neoptera</taxon>
        <taxon>Endopterygota</taxon>
        <taxon>Diptera</taxon>
        <taxon>Nematocera</taxon>
        <taxon>Culicoidea</taxon>
        <taxon>Culicidae</taxon>
        <taxon>Anophelinae</taxon>
        <taxon>Anopheles</taxon>
    </lineage>
</organism>
<dbReference type="PANTHER" id="PTHR11177">
    <property type="entry name" value="CHITINASE"/>
    <property type="match status" value="1"/>
</dbReference>
<dbReference type="GO" id="GO:0008061">
    <property type="term" value="F:chitin binding"/>
    <property type="evidence" value="ECO:0007669"/>
    <property type="project" value="UniProtKB-KW"/>
</dbReference>
<dbReference type="SMART" id="SM00636">
    <property type="entry name" value="Glyco_18"/>
    <property type="match status" value="1"/>
</dbReference>
<name>A0AAG5DLM8_ANOAO</name>
<dbReference type="PROSITE" id="PS51910">
    <property type="entry name" value="GH18_2"/>
    <property type="match status" value="1"/>
</dbReference>
<evidence type="ECO:0008006" key="13">
    <source>
        <dbReference type="Google" id="ProtNLM"/>
    </source>
</evidence>
<dbReference type="Gene3D" id="2.170.140.10">
    <property type="entry name" value="Chitin binding domain"/>
    <property type="match status" value="1"/>
</dbReference>
<dbReference type="EnsemblMetazoa" id="ENSAATROPT013439">
    <property type="protein sequence ID" value="ENSAATROPP012227"/>
    <property type="gene ID" value="ENSAATROPG010913"/>
</dbReference>
<evidence type="ECO:0000256" key="7">
    <source>
        <dbReference type="SAM" id="MobiDB-lite"/>
    </source>
</evidence>
<evidence type="ECO:0000256" key="5">
    <source>
        <dbReference type="ARBA" id="ARBA00023180"/>
    </source>
</evidence>
<dbReference type="Gene3D" id="3.10.50.10">
    <property type="match status" value="1"/>
</dbReference>
<keyword evidence="5" id="KW-0325">Glycoprotein</keyword>
<proteinExistence type="inferred from homology"/>
<keyword evidence="4" id="KW-0378">Hydrolase</keyword>
<dbReference type="InterPro" id="IPR050314">
    <property type="entry name" value="Glycosyl_Hydrlase_18"/>
</dbReference>
<dbReference type="GO" id="GO:0004568">
    <property type="term" value="F:chitinase activity"/>
    <property type="evidence" value="ECO:0007669"/>
    <property type="project" value="TreeGrafter"/>
</dbReference>
<dbReference type="InterPro" id="IPR036508">
    <property type="entry name" value="Chitin-bd_dom_sf"/>
</dbReference>
<evidence type="ECO:0000259" key="10">
    <source>
        <dbReference type="PROSITE" id="PS51910"/>
    </source>
</evidence>
<feature type="region of interest" description="Disordered" evidence="7">
    <location>
        <begin position="389"/>
        <end position="436"/>
    </location>
</feature>
<dbReference type="GO" id="GO:0006032">
    <property type="term" value="P:chitin catabolic process"/>
    <property type="evidence" value="ECO:0007669"/>
    <property type="project" value="TreeGrafter"/>
</dbReference>
<feature type="signal peptide" evidence="8">
    <location>
        <begin position="1"/>
        <end position="19"/>
    </location>
</feature>
<protein>
    <recommendedName>
        <fullName evidence="13">Chitinase</fullName>
    </recommendedName>
</protein>
<dbReference type="GO" id="GO:0005975">
    <property type="term" value="P:carbohydrate metabolic process"/>
    <property type="evidence" value="ECO:0007669"/>
    <property type="project" value="InterPro"/>
</dbReference>
<dbReference type="Pfam" id="PF00704">
    <property type="entry name" value="Glyco_hydro_18"/>
    <property type="match status" value="1"/>
</dbReference>
<dbReference type="Pfam" id="PF01607">
    <property type="entry name" value="CBM_14"/>
    <property type="match status" value="1"/>
</dbReference>
<keyword evidence="6" id="KW-0326">Glycosidase</keyword>
<feature type="compositionally biased region" description="Low complexity" evidence="7">
    <location>
        <begin position="397"/>
        <end position="427"/>
    </location>
</feature>
<dbReference type="GO" id="GO:0005576">
    <property type="term" value="C:extracellular region"/>
    <property type="evidence" value="ECO:0007669"/>
    <property type="project" value="InterPro"/>
</dbReference>
<evidence type="ECO:0000313" key="12">
    <source>
        <dbReference type="Proteomes" id="UP000075880"/>
    </source>
</evidence>
<accession>A0AAG5DLM8</accession>